<protein>
    <recommendedName>
        <fullName evidence="4">Outer membrane protein beta-barrel domain-containing protein</fullName>
    </recommendedName>
</protein>
<reference evidence="2 3" key="1">
    <citation type="submission" date="2021-02" db="EMBL/GenBank/DDBJ databases">
        <authorList>
            <person name="Park J.-S."/>
        </authorList>
    </citation>
    <scope>NUCLEOTIDE SEQUENCE [LARGE SCALE GENOMIC DNA]</scope>
    <source>
        <strain evidence="2 3">188UL20-2</strain>
    </source>
</reference>
<name>A0ABS2HBX5_9VIBR</name>
<evidence type="ECO:0008006" key="4">
    <source>
        <dbReference type="Google" id="ProtNLM"/>
    </source>
</evidence>
<accession>A0ABS2HBX5</accession>
<evidence type="ECO:0000256" key="1">
    <source>
        <dbReference type="SAM" id="SignalP"/>
    </source>
</evidence>
<sequence>MKKLLTLLALIPLSSLVQAAEAKEDNQKLADDPTRITTQMGVSYSDNYHGNNDKWTFSGSLAFDPVRKINVSLNEDASQWRVGGSWLFDVGIVNFNFGKNEFADGTTQTNYSVGTFMPLSYFGFTPGGFQIFPMAGYTYNDAEVVCDTSDTSAACFNPGASLDNPYVVIPQTSHSGYLGAFALRPLTTNLTFTMFGGGAMGSNDYSGYWIGGGFGYQVTDQHSLTAYTFIQDNSYGQEERFSLGYKYQFN</sequence>
<keyword evidence="1" id="KW-0732">Signal</keyword>
<organism evidence="2 3">
    <name type="scientific">Vibrio ulleungensis</name>
    <dbReference type="NCBI Taxonomy" id="2807619"/>
    <lineage>
        <taxon>Bacteria</taxon>
        <taxon>Pseudomonadati</taxon>
        <taxon>Pseudomonadota</taxon>
        <taxon>Gammaproteobacteria</taxon>
        <taxon>Vibrionales</taxon>
        <taxon>Vibrionaceae</taxon>
        <taxon>Vibrio</taxon>
    </lineage>
</organism>
<feature type="signal peptide" evidence="1">
    <location>
        <begin position="1"/>
        <end position="19"/>
    </location>
</feature>
<dbReference type="Proteomes" id="UP000809621">
    <property type="component" value="Unassembled WGS sequence"/>
</dbReference>
<feature type="chain" id="PRO_5045796053" description="Outer membrane protein beta-barrel domain-containing protein" evidence="1">
    <location>
        <begin position="20"/>
        <end position="250"/>
    </location>
</feature>
<comment type="caution">
    <text evidence="2">The sequence shown here is derived from an EMBL/GenBank/DDBJ whole genome shotgun (WGS) entry which is preliminary data.</text>
</comment>
<dbReference type="EMBL" id="JAFEUM010000001">
    <property type="protein sequence ID" value="MBM7035103.1"/>
    <property type="molecule type" value="Genomic_DNA"/>
</dbReference>
<dbReference type="RefSeq" id="WP_205156733.1">
    <property type="nucleotide sequence ID" value="NZ_JAFEUM010000001.1"/>
</dbReference>
<evidence type="ECO:0000313" key="3">
    <source>
        <dbReference type="Proteomes" id="UP000809621"/>
    </source>
</evidence>
<gene>
    <name evidence="2" type="ORF">JQC93_01685</name>
</gene>
<evidence type="ECO:0000313" key="2">
    <source>
        <dbReference type="EMBL" id="MBM7035103.1"/>
    </source>
</evidence>
<proteinExistence type="predicted"/>
<keyword evidence="3" id="KW-1185">Reference proteome</keyword>